<evidence type="ECO:0000256" key="7">
    <source>
        <dbReference type="ARBA" id="ARBA00022833"/>
    </source>
</evidence>
<evidence type="ECO:0000313" key="12">
    <source>
        <dbReference type="Proteomes" id="UP000193144"/>
    </source>
</evidence>
<dbReference type="EMBL" id="MCFA01000109">
    <property type="protein sequence ID" value="ORY07395.1"/>
    <property type="molecule type" value="Genomic_DNA"/>
</dbReference>
<comment type="caution">
    <text evidence="11">The sequence shown here is derived from an EMBL/GenBank/DDBJ whole genome shotgun (WGS) entry which is preliminary data.</text>
</comment>
<dbReference type="GO" id="GO:0061630">
    <property type="term" value="F:ubiquitin protein ligase activity"/>
    <property type="evidence" value="ECO:0007669"/>
    <property type="project" value="UniProtKB-EC"/>
</dbReference>
<evidence type="ECO:0000256" key="5">
    <source>
        <dbReference type="ARBA" id="ARBA00022771"/>
    </source>
</evidence>
<dbReference type="GO" id="GO:0005737">
    <property type="term" value="C:cytoplasm"/>
    <property type="evidence" value="ECO:0007669"/>
    <property type="project" value="TreeGrafter"/>
</dbReference>
<dbReference type="GO" id="GO:0016567">
    <property type="term" value="P:protein ubiquitination"/>
    <property type="evidence" value="ECO:0007669"/>
    <property type="project" value="TreeGrafter"/>
</dbReference>
<dbReference type="STRING" id="1231657.A0A1Y1ZC71"/>
<dbReference type="SUPFAM" id="SSF57850">
    <property type="entry name" value="RING/U-box"/>
    <property type="match status" value="1"/>
</dbReference>
<dbReference type="PANTHER" id="PTHR15710:SF228">
    <property type="entry name" value="FINGER DOMAIN PROTEIN, PUTATIVE-RELATED"/>
    <property type="match status" value="1"/>
</dbReference>
<feature type="domain" description="RING-type" evidence="10">
    <location>
        <begin position="286"/>
        <end position="327"/>
    </location>
</feature>
<protein>
    <recommendedName>
        <fullName evidence="2">RING-type E3 ubiquitin transferase</fullName>
        <ecNumber evidence="2">2.3.2.27</ecNumber>
    </recommendedName>
</protein>
<reference evidence="11 12" key="1">
    <citation type="submission" date="2016-07" db="EMBL/GenBank/DDBJ databases">
        <title>Pervasive Adenine N6-methylation of Active Genes in Fungi.</title>
        <authorList>
            <consortium name="DOE Joint Genome Institute"/>
            <person name="Mondo S.J."/>
            <person name="Dannebaum R.O."/>
            <person name="Kuo R.C."/>
            <person name="Labutti K."/>
            <person name="Haridas S."/>
            <person name="Kuo A."/>
            <person name="Salamov A."/>
            <person name="Ahrendt S.R."/>
            <person name="Lipzen A."/>
            <person name="Sullivan W."/>
            <person name="Andreopoulos W.B."/>
            <person name="Clum A."/>
            <person name="Lindquist E."/>
            <person name="Daum C."/>
            <person name="Ramamoorthy G.K."/>
            <person name="Gryganskyi A."/>
            <person name="Culley D."/>
            <person name="Magnuson J.K."/>
            <person name="James T.Y."/>
            <person name="O'Malley M.A."/>
            <person name="Stajich J.E."/>
            <person name="Spatafora J.W."/>
            <person name="Visel A."/>
            <person name="Grigoriev I.V."/>
        </authorList>
    </citation>
    <scope>NUCLEOTIDE SEQUENCE [LARGE SCALE GENOMIC DNA]</scope>
    <source>
        <strain evidence="11 12">CBS 115471</strain>
    </source>
</reference>
<feature type="region of interest" description="Disordered" evidence="9">
    <location>
        <begin position="336"/>
        <end position="421"/>
    </location>
</feature>
<keyword evidence="5 8" id="KW-0863">Zinc-finger</keyword>
<proteinExistence type="predicted"/>
<dbReference type="Pfam" id="PF13639">
    <property type="entry name" value="zf-RING_2"/>
    <property type="match status" value="1"/>
</dbReference>
<dbReference type="PROSITE" id="PS50089">
    <property type="entry name" value="ZF_RING_2"/>
    <property type="match status" value="1"/>
</dbReference>
<dbReference type="Gene3D" id="3.30.40.10">
    <property type="entry name" value="Zinc/RING finger domain, C3HC4 (zinc finger)"/>
    <property type="match status" value="1"/>
</dbReference>
<evidence type="ECO:0000256" key="2">
    <source>
        <dbReference type="ARBA" id="ARBA00012483"/>
    </source>
</evidence>
<dbReference type="PANTHER" id="PTHR15710">
    <property type="entry name" value="E3 UBIQUITIN-PROTEIN LIGASE PRAJA"/>
    <property type="match status" value="1"/>
</dbReference>
<keyword evidence="6" id="KW-0833">Ubl conjugation pathway</keyword>
<feature type="compositionally biased region" description="Basic and acidic residues" evidence="9">
    <location>
        <begin position="29"/>
        <end position="46"/>
    </location>
</feature>
<dbReference type="EC" id="2.3.2.27" evidence="2"/>
<evidence type="ECO:0000256" key="1">
    <source>
        <dbReference type="ARBA" id="ARBA00000900"/>
    </source>
</evidence>
<dbReference type="Proteomes" id="UP000193144">
    <property type="component" value="Unassembled WGS sequence"/>
</dbReference>
<dbReference type="FunFam" id="3.30.40.10:FF:000127">
    <property type="entry name" value="E3 ubiquitin-protein ligase RNF181"/>
    <property type="match status" value="1"/>
</dbReference>
<feature type="region of interest" description="Disordered" evidence="9">
    <location>
        <begin position="102"/>
        <end position="145"/>
    </location>
</feature>
<dbReference type="InterPro" id="IPR001841">
    <property type="entry name" value="Znf_RING"/>
</dbReference>
<evidence type="ECO:0000256" key="8">
    <source>
        <dbReference type="PROSITE-ProRule" id="PRU00175"/>
    </source>
</evidence>
<dbReference type="OrthoDB" id="8062037at2759"/>
<accession>A0A1Y1ZC71</accession>
<evidence type="ECO:0000259" key="10">
    <source>
        <dbReference type="PROSITE" id="PS50089"/>
    </source>
</evidence>
<keyword evidence="4" id="KW-0479">Metal-binding</keyword>
<evidence type="ECO:0000256" key="6">
    <source>
        <dbReference type="ARBA" id="ARBA00022786"/>
    </source>
</evidence>
<keyword evidence="12" id="KW-1185">Reference proteome</keyword>
<feature type="compositionally biased region" description="Pro residues" evidence="9">
    <location>
        <begin position="113"/>
        <end position="125"/>
    </location>
</feature>
<feature type="region of interest" description="Disordered" evidence="9">
    <location>
        <begin position="1"/>
        <end position="50"/>
    </location>
</feature>
<name>A0A1Y1ZC71_9PLEO</name>
<dbReference type="InterPro" id="IPR013083">
    <property type="entry name" value="Znf_RING/FYVE/PHD"/>
</dbReference>
<organism evidence="11 12">
    <name type="scientific">Clohesyomyces aquaticus</name>
    <dbReference type="NCBI Taxonomy" id="1231657"/>
    <lineage>
        <taxon>Eukaryota</taxon>
        <taxon>Fungi</taxon>
        <taxon>Dikarya</taxon>
        <taxon>Ascomycota</taxon>
        <taxon>Pezizomycotina</taxon>
        <taxon>Dothideomycetes</taxon>
        <taxon>Pleosporomycetidae</taxon>
        <taxon>Pleosporales</taxon>
        <taxon>Lindgomycetaceae</taxon>
        <taxon>Clohesyomyces</taxon>
    </lineage>
</organism>
<feature type="compositionally biased region" description="Basic and acidic residues" evidence="9">
    <location>
        <begin position="387"/>
        <end position="403"/>
    </location>
</feature>
<sequence>MLGHGHHDHDDDDESSTPSLEDIPPELHNLPHDHPLAHHNPFRDVNDPDEADISNLQFRQLGPGRFAVTGTMYRTVSPTRSGAGNPGAGHPLMGSFASMLNSIVGGAGRPRPPEPTQGDPPPQAQEPPEGATLGSGSGATPAGHRFTYTSSARLAPRDPNSPGPHIEPVDELNNVLIGLMAAFSEPPGGPHNHNPHTHGPHVHGPGGDPQMAFNPLVALLAQMMPGNAAAGDFVYSQEALDRIISQLMDQNASGNAPGPATPEAINALPRKHVTAEMIGPEGHAECSICMEEVFIEEEVTELPCHHWFHHQCVAMWLGEHDTCPHCRMGITKTNEDSANSNNGGASAANASASANANAGNPQMPGAFGAANEAGREHPFNVSASADHSQDQGRHERPNSDESHAGGGFGDRIRRGLFGPPR</sequence>
<evidence type="ECO:0000256" key="3">
    <source>
        <dbReference type="ARBA" id="ARBA00022679"/>
    </source>
</evidence>
<dbReference type="SMART" id="SM00184">
    <property type="entry name" value="RING"/>
    <property type="match status" value="1"/>
</dbReference>
<keyword evidence="3" id="KW-0808">Transferase</keyword>
<keyword evidence="7" id="KW-0862">Zinc</keyword>
<comment type="catalytic activity">
    <reaction evidence="1">
        <text>S-ubiquitinyl-[E2 ubiquitin-conjugating enzyme]-L-cysteine + [acceptor protein]-L-lysine = [E2 ubiquitin-conjugating enzyme]-L-cysteine + N(6)-ubiquitinyl-[acceptor protein]-L-lysine.</text>
        <dbReference type="EC" id="2.3.2.27"/>
    </reaction>
</comment>
<evidence type="ECO:0000313" key="11">
    <source>
        <dbReference type="EMBL" id="ORY07395.1"/>
    </source>
</evidence>
<evidence type="ECO:0000256" key="9">
    <source>
        <dbReference type="SAM" id="MobiDB-lite"/>
    </source>
</evidence>
<feature type="compositionally biased region" description="Low complexity" evidence="9">
    <location>
        <begin position="337"/>
        <end position="360"/>
    </location>
</feature>
<dbReference type="GO" id="GO:0008270">
    <property type="term" value="F:zinc ion binding"/>
    <property type="evidence" value="ECO:0007669"/>
    <property type="project" value="UniProtKB-KW"/>
</dbReference>
<evidence type="ECO:0000256" key="4">
    <source>
        <dbReference type="ARBA" id="ARBA00022723"/>
    </source>
</evidence>
<dbReference type="AlphaFoldDB" id="A0A1Y1ZC71"/>
<gene>
    <name evidence="11" type="ORF">BCR34DRAFT_20515</name>
</gene>